<dbReference type="EMBL" id="CAFBMQ010000444">
    <property type="protein sequence ID" value="CAB4935478.1"/>
    <property type="molecule type" value="Genomic_DNA"/>
</dbReference>
<sequence length="172" mass="17115">MRTRWLLTLPLMVAVLLGASPASAQSVYPLPTSGQGVVDRSTVRAGECVQFSGDGYAPGAVIDVTDNGDPRGTTTADAAGRYSTQVCFSTSAVLGAHLLSAQGEGENGALRTLSATVTVLGVATAGGTTSTGGSGALARTGGDIATVLGAGLALLLVGALLVAQTRRRRQTA</sequence>
<reference evidence="2" key="1">
    <citation type="submission" date="2020-05" db="EMBL/GenBank/DDBJ databases">
        <authorList>
            <person name="Chiriac C."/>
            <person name="Salcher M."/>
            <person name="Ghai R."/>
            <person name="Kavagutti S V."/>
        </authorList>
    </citation>
    <scope>NUCLEOTIDE SEQUENCE</scope>
</reference>
<evidence type="ECO:0000313" key="2">
    <source>
        <dbReference type="EMBL" id="CAB4935478.1"/>
    </source>
</evidence>
<evidence type="ECO:0000256" key="1">
    <source>
        <dbReference type="SAM" id="Phobius"/>
    </source>
</evidence>
<dbReference type="AlphaFoldDB" id="A0A6J7IW85"/>
<accession>A0A6J7IW85</accession>
<keyword evidence="1" id="KW-0812">Transmembrane</keyword>
<organism evidence="2">
    <name type="scientific">freshwater metagenome</name>
    <dbReference type="NCBI Taxonomy" id="449393"/>
    <lineage>
        <taxon>unclassified sequences</taxon>
        <taxon>metagenomes</taxon>
        <taxon>ecological metagenomes</taxon>
    </lineage>
</organism>
<proteinExistence type="predicted"/>
<name>A0A6J7IW85_9ZZZZ</name>
<protein>
    <submittedName>
        <fullName evidence="2">Unannotated protein</fullName>
    </submittedName>
</protein>
<feature type="transmembrane region" description="Helical" evidence="1">
    <location>
        <begin position="144"/>
        <end position="163"/>
    </location>
</feature>
<keyword evidence="1" id="KW-0472">Membrane</keyword>
<keyword evidence="1" id="KW-1133">Transmembrane helix</keyword>
<gene>
    <name evidence="2" type="ORF">UFOPK3609_02184</name>
</gene>